<dbReference type="AlphaFoldDB" id="A0A8D8BBX7"/>
<sequence length="183" mass="19699">MGGWDEQFGWAGIAEIAGGERGCLEPVQVELALGEPLDGTVGRVESPPDVVLADLLVDRADQVRDGEAGRRSGVADRRNLVRGLATVRRRQLRRGSELTHRHPGRVRTGCVIEPGMVEQVAGLLERRQGQFGGRQSPANVMLIGRQLVDVGRAETLVNAERGRQRGTVSDQIVTLGPALGDGR</sequence>
<proteinExistence type="predicted"/>
<reference evidence="1" key="1">
    <citation type="submission" date="2021-05" db="EMBL/GenBank/DDBJ databases">
        <authorList>
            <person name="Alioto T."/>
            <person name="Alioto T."/>
            <person name="Gomez Garrido J."/>
        </authorList>
    </citation>
    <scope>NUCLEOTIDE SEQUENCE</scope>
</reference>
<evidence type="ECO:0000313" key="1">
    <source>
        <dbReference type="EMBL" id="CAG6470602.1"/>
    </source>
</evidence>
<dbReference type="EMBL" id="HBUE01065679">
    <property type="protein sequence ID" value="CAG6470602.1"/>
    <property type="molecule type" value="Transcribed_RNA"/>
</dbReference>
<protein>
    <submittedName>
        <fullName evidence="1">(northern house mosquito) hypothetical protein</fullName>
    </submittedName>
</protein>
<name>A0A8D8BBX7_CULPI</name>
<accession>A0A8D8BBX7</accession>
<organism evidence="1">
    <name type="scientific">Culex pipiens</name>
    <name type="common">House mosquito</name>
    <dbReference type="NCBI Taxonomy" id="7175"/>
    <lineage>
        <taxon>Eukaryota</taxon>
        <taxon>Metazoa</taxon>
        <taxon>Ecdysozoa</taxon>
        <taxon>Arthropoda</taxon>
        <taxon>Hexapoda</taxon>
        <taxon>Insecta</taxon>
        <taxon>Pterygota</taxon>
        <taxon>Neoptera</taxon>
        <taxon>Endopterygota</taxon>
        <taxon>Diptera</taxon>
        <taxon>Nematocera</taxon>
        <taxon>Culicoidea</taxon>
        <taxon>Culicidae</taxon>
        <taxon>Culicinae</taxon>
        <taxon>Culicini</taxon>
        <taxon>Culex</taxon>
        <taxon>Culex</taxon>
    </lineage>
</organism>